<proteinExistence type="predicted"/>
<evidence type="ECO:0000259" key="1">
    <source>
        <dbReference type="Pfam" id="PF12631"/>
    </source>
</evidence>
<dbReference type="InterPro" id="IPR025867">
    <property type="entry name" value="MnmE_helical"/>
</dbReference>
<dbReference type="Pfam" id="PF12631">
    <property type="entry name" value="MnmE_helical"/>
    <property type="match status" value="1"/>
</dbReference>
<organism evidence="2 3">
    <name type="scientific">Meiothermus taiwanensis</name>
    <dbReference type="NCBI Taxonomy" id="172827"/>
    <lineage>
        <taxon>Bacteria</taxon>
        <taxon>Thermotogati</taxon>
        <taxon>Deinococcota</taxon>
        <taxon>Deinococci</taxon>
        <taxon>Thermales</taxon>
        <taxon>Thermaceae</taxon>
        <taxon>Meiothermus</taxon>
    </lineage>
</organism>
<keyword evidence="2" id="KW-0378">Hydrolase</keyword>
<dbReference type="GO" id="GO:0016787">
    <property type="term" value="F:hydrolase activity"/>
    <property type="evidence" value="ECO:0007669"/>
    <property type="project" value="UniProtKB-KW"/>
</dbReference>
<dbReference type="EMBL" id="QWKX01000016">
    <property type="protein sequence ID" value="RIH78338.1"/>
    <property type="molecule type" value="Genomic_DNA"/>
</dbReference>
<evidence type="ECO:0000313" key="3">
    <source>
        <dbReference type="Proteomes" id="UP000266089"/>
    </source>
</evidence>
<gene>
    <name evidence="2" type="primary">mnmE</name>
    <name evidence="2" type="ORF">Mcate_00929</name>
</gene>
<protein>
    <submittedName>
        <fullName evidence="2">tRNA modification GTPase MnmE</fullName>
        <ecNumber evidence="2">3.6.-.-</ecNumber>
    </submittedName>
</protein>
<feature type="domain" description="MnmE helical" evidence="1">
    <location>
        <begin position="7"/>
        <end position="70"/>
    </location>
</feature>
<dbReference type="SUPFAM" id="SSF116878">
    <property type="entry name" value="TrmE connector domain"/>
    <property type="match status" value="1"/>
</dbReference>
<name>A0A399E389_9DEIN</name>
<dbReference type="AlphaFoldDB" id="A0A399E389"/>
<accession>A0A399E389</accession>
<dbReference type="Proteomes" id="UP000266089">
    <property type="component" value="Unassembled WGS sequence"/>
</dbReference>
<dbReference type="InterPro" id="IPR027368">
    <property type="entry name" value="MnmE_dom2"/>
</dbReference>
<reference evidence="2 3" key="1">
    <citation type="submission" date="2018-08" db="EMBL/GenBank/DDBJ databases">
        <title>Meiothermus cateniformans JCM 15151 genome sequencing project.</title>
        <authorList>
            <person name="Da Costa M.S."/>
            <person name="Albuquerque L."/>
            <person name="Raposo P."/>
            <person name="Froufe H.J.C."/>
            <person name="Barroso C.S."/>
            <person name="Egas C."/>
        </authorList>
    </citation>
    <scope>NUCLEOTIDE SEQUENCE [LARGE SCALE GENOMIC DNA]</scope>
    <source>
        <strain evidence="2 3">JCM 15151</strain>
    </source>
</reference>
<comment type="caution">
    <text evidence="2">The sequence shown here is derived from an EMBL/GenBank/DDBJ whole genome shotgun (WGS) entry which is preliminary data.</text>
</comment>
<sequence length="73" mass="8133">MGEAPEGELWISNERHVEALRRAQTQLQEALQAPEDLAALSIEQALEALAEILGKDVSEEVIDRVFRNFCVGK</sequence>
<dbReference type="Gene3D" id="1.20.120.430">
    <property type="entry name" value="tRNA modification GTPase MnmE domain 2"/>
    <property type="match status" value="1"/>
</dbReference>
<dbReference type="EC" id="3.6.-.-" evidence="2"/>
<evidence type="ECO:0000313" key="2">
    <source>
        <dbReference type="EMBL" id="RIH78338.1"/>
    </source>
</evidence>